<keyword evidence="1" id="KW-1133">Transmembrane helix</keyword>
<keyword evidence="3" id="KW-1185">Reference proteome</keyword>
<accession>A0AAN8IIR8</accession>
<dbReference type="Proteomes" id="UP001316803">
    <property type="component" value="Unassembled WGS sequence"/>
</dbReference>
<comment type="caution">
    <text evidence="2">The sequence shown here is derived from an EMBL/GenBank/DDBJ whole genome shotgun (WGS) entry which is preliminary data.</text>
</comment>
<feature type="transmembrane region" description="Helical" evidence="1">
    <location>
        <begin position="38"/>
        <end position="60"/>
    </location>
</feature>
<evidence type="ECO:0000313" key="3">
    <source>
        <dbReference type="Proteomes" id="UP001316803"/>
    </source>
</evidence>
<evidence type="ECO:0000256" key="1">
    <source>
        <dbReference type="SAM" id="Phobius"/>
    </source>
</evidence>
<keyword evidence="1" id="KW-0472">Membrane</keyword>
<name>A0AAN8IIR8_9EURO</name>
<reference evidence="2 3" key="1">
    <citation type="submission" date="2022-12" db="EMBL/GenBank/DDBJ databases">
        <title>Genomic features and morphological characterization of a novel Knufia sp. strain isolated from spacecraft assembly facility.</title>
        <authorList>
            <person name="Teixeira M."/>
            <person name="Chander A.M."/>
            <person name="Stajich J.E."/>
            <person name="Venkateswaran K."/>
        </authorList>
    </citation>
    <scope>NUCLEOTIDE SEQUENCE [LARGE SCALE GENOMIC DNA]</scope>
    <source>
        <strain evidence="2 3">FJI-L2-BK-P2</strain>
    </source>
</reference>
<keyword evidence="1" id="KW-0812">Transmembrane</keyword>
<organism evidence="2 3">
    <name type="scientific">Knufia fluminis</name>
    <dbReference type="NCBI Taxonomy" id="191047"/>
    <lineage>
        <taxon>Eukaryota</taxon>
        <taxon>Fungi</taxon>
        <taxon>Dikarya</taxon>
        <taxon>Ascomycota</taxon>
        <taxon>Pezizomycotina</taxon>
        <taxon>Eurotiomycetes</taxon>
        <taxon>Chaetothyriomycetidae</taxon>
        <taxon>Chaetothyriales</taxon>
        <taxon>Trichomeriaceae</taxon>
        <taxon>Knufia</taxon>
    </lineage>
</organism>
<proteinExistence type="predicted"/>
<sequence>MDNTSIAAAFLEGLEQFDQFQLCTLDKTQADAVSNLKSVLKCLALTIYILLGMGTIFTCYHPGKIGPFLSQAVEAFTSALKIRFLCLFIKTDDIRAMMNFVDFLEYDEEGGVPWQMKWQFWFATDRGVARAIRRAIEACRRAAECPCARADALSTIWSASLNEPIAAQVQVRPPRDINIHAHKPEVPHVSQIEAPGIKYVTSTPPT</sequence>
<dbReference type="AlphaFoldDB" id="A0AAN8IIR8"/>
<gene>
    <name evidence="2" type="ORF">OHC33_009560</name>
</gene>
<dbReference type="EMBL" id="JAKLMC020000036">
    <property type="protein sequence ID" value="KAK5949387.1"/>
    <property type="molecule type" value="Genomic_DNA"/>
</dbReference>
<evidence type="ECO:0000313" key="2">
    <source>
        <dbReference type="EMBL" id="KAK5949387.1"/>
    </source>
</evidence>
<protein>
    <submittedName>
        <fullName evidence="2">Uncharacterized protein</fullName>
    </submittedName>
</protein>